<dbReference type="EMBL" id="JAHBAY010000012">
    <property type="protein sequence ID" value="MBT0772327.1"/>
    <property type="molecule type" value="Genomic_DNA"/>
</dbReference>
<name>A0ABS5TML6_9ACTN</name>
<gene>
    <name evidence="1" type="ORF">KIH74_25505</name>
</gene>
<dbReference type="Proteomes" id="UP001197247">
    <property type="component" value="Unassembled WGS sequence"/>
</dbReference>
<evidence type="ECO:0000313" key="1">
    <source>
        <dbReference type="EMBL" id="MBT0772327.1"/>
    </source>
</evidence>
<proteinExistence type="predicted"/>
<sequence>MTFIPQPGQKVRVVAVKDRSDDSYVGKIGLAAHVFPTWLQVQFPDGRCVQAIEVAPVWQVGEVVTEEMGEPPVGSVVRIADSRSCWRRKNREWEPINSDGSRSSHWPPLEWDGLRLDGDRTLILVSLPDQPAEETERGRCAAPHPWVSNAVGCVLYENHDPEPHRSTILDQGVTLTWADQPTEEPKPSPTPEVREVPLSEMREGDWITIRREILRDAGTGTLHVLINHDSVRLASIMPGFIATVTREIKPLPTAPGTVGTATVRGVKGVRVMLCVDGDFSFWMSQTAIRDLNSHKPEHITDFVELLASEDQ</sequence>
<accession>A0ABS5TML6</accession>
<reference evidence="1 2" key="1">
    <citation type="submission" date="2021-05" db="EMBL/GenBank/DDBJ databases">
        <title>Kineosporia and Streptomyces sp. nov. two new marine actinobacteria isolated from Coral.</title>
        <authorList>
            <person name="Buangrab K."/>
            <person name="Sutthacheep M."/>
            <person name="Yeemin T."/>
            <person name="Harunari E."/>
            <person name="Igarashi Y."/>
            <person name="Kanchanasin P."/>
            <person name="Tanasupawat S."/>
            <person name="Phongsopitanun W."/>
        </authorList>
    </citation>
    <scope>NUCLEOTIDE SEQUENCE [LARGE SCALE GENOMIC DNA]</scope>
    <source>
        <strain evidence="1 2">J2-2</strain>
    </source>
</reference>
<organism evidence="1 2">
    <name type="scientific">Kineosporia corallincola</name>
    <dbReference type="NCBI Taxonomy" id="2835133"/>
    <lineage>
        <taxon>Bacteria</taxon>
        <taxon>Bacillati</taxon>
        <taxon>Actinomycetota</taxon>
        <taxon>Actinomycetes</taxon>
        <taxon>Kineosporiales</taxon>
        <taxon>Kineosporiaceae</taxon>
        <taxon>Kineosporia</taxon>
    </lineage>
</organism>
<keyword evidence="2" id="KW-1185">Reference proteome</keyword>
<comment type="caution">
    <text evidence="1">The sequence shown here is derived from an EMBL/GenBank/DDBJ whole genome shotgun (WGS) entry which is preliminary data.</text>
</comment>
<evidence type="ECO:0000313" key="2">
    <source>
        <dbReference type="Proteomes" id="UP001197247"/>
    </source>
</evidence>
<dbReference type="RefSeq" id="WP_214158786.1">
    <property type="nucleotide sequence ID" value="NZ_JAHBAY010000012.1"/>
</dbReference>
<protein>
    <submittedName>
        <fullName evidence="1">Uncharacterized protein</fullName>
    </submittedName>
</protein>